<proteinExistence type="predicted"/>
<feature type="region of interest" description="Disordered" evidence="1">
    <location>
        <begin position="26"/>
        <end position="59"/>
    </location>
</feature>
<protein>
    <submittedName>
        <fullName evidence="2">Uncharacterized protein</fullName>
    </submittedName>
</protein>
<gene>
    <name evidence="2" type="ORF">GPECTOR_397g223</name>
</gene>
<name>A0A150FVB8_GONPE</name>
<accession>A0A150FVB8</accession>
<organism evidence="2 3">
    <name type="scientific">Gonium pectorale</name>
    <name type="common">Green alga</name>
    <dbReference type="NCBI Taxonomy" id="33097"/>
    <lineage>
        <taxon>Eukaryota</taxon>
        <taxon>Viridiplantae</taxon>
        <taxon>Chlorophyta</taxon>
        <taxon>core chlorophytes</taxon>
        <taxon>Chlorophyceae</taxon>
        <taxon>CS clade</taxon>
        <taxon>Chlamydomonadales</taxon>
        <taxon>Volvocaceae</taxon>
        <taxon>Gonium</taxon>
    </lineage>
</organism>
<dbReference type="AlphaFoldDB" id="A0A150FVB8"/>
<evidence type="ECO:0000313" key="3">
    <source>
        <dbReference type="Proteomes" id="UP000075714"/>
    </source>
</evidence>
<feature type="compositionally biased region" description="Low complexity" evidence="1">
    <location>
        <begin position="33"/>
        <end position="59"/>
    </location>
</feature>
<reference evidence="3" key="1">
    <citation type="journal article" date="2016" name="Nat. Commun.">
        <title>The Gonium pectorale genome demonstrates co-option of cell cycle regulation during the evolution of multicellularity.</title>
        <authorList>
            <person name="Hanschen E.R."/>
            <person name="Marriage T.N."/>
            <person name="Ferris P.J."/>
            <person name="Hamaji T."/>
            <person name="Toyoda A."/>
            <person name="Fujiyama A."/>
            <person name="Neme R."/>
            <person name="Noguchi H."/>
            <person name="Minakuchi Y."/>
            <person name="Suzuki M."/>
            <person name="Kawai-Toyooka H."/>
            <person name="Smith D.R."/>
            <person name="Sparks H."/>
            <person name="Anderson J."/>
            <person name="Bakaric R."/>
            <person name="Luria V."/>
            <person name="Karger A."/>
            <person name="Kirschner M.W."/>
            <person name="Durand P.M."/>
            <person name="Michod R.E."/>
            <person name="Nozaki H."/>
            <person name="Olson B.J."/>
        </authorList>
    </citation>
    <scope>NUCLEOTIDE SEQUENCE [LARGE SCALE GENOMIC DNA]</scope>
    <source>
        <strain evidence="3">NIES-2863</strain>
    </source>
</reference>
<evidence type="ECO:0000256" key="1">
    <source>
        <dbReference type="SAM" id="MobiDB-lite"/>
    </source>
</evidence>
<comment type="caution">
    <text evidence="2">The sequence shown here is derived from an EMBL/GenBank/DDBJ whole genome shotgun (WGS) entry which is preliminary data.</text>
</comment>
<dbReference type="Proteomes" id="UP000075714">
    <property type="component" value="Unassembled WGS sequence"/>
</dbReference>
<keyword evidence="3" id="KW-1185">Reference proteome</keyword>
<dbReference type="EMBL" id="LSYV01000394">
    <property type="protein sequence ID" value="KXZ41554.1"/>
    <property type="molecule type" value="Genomic_DNA"/>
</dbReference>
<evidence type="ECO:0000313" key="2">
    <source>
        <dbReference type="EMBL" id="KXZ41554.1"/>
    </source>
</evidence>
<dbReference type="OrthoDB" id="534321at2759"/>
<sequence>MRHPDPSNSLEELRWRDYQTLRAGGIPPAMALPSATATTGSGATITTAPAAQPQPAAAGPGVMPPYLGVGAATPNTPQFPTPVRTLFPPTPPPVALGAVGGADDMDTSAGLDLESQFHSMYARPENAVASPEEMRVVQVESYKAGRQIAPYWLVGGA</sequence>